<dbReference type="RefSeq" id="WP_136350051.1">
    <property type="nucleotide sequence ID" value="NZ_SSOC01000009.1"/>
</dbReference>
<organism evidence="1 2">
    <name type="scientific">Pseudothauera nasutitermitis</name>
    <dbReference type="NCBI Taxonomy" id="2565930"/>
    <lineage>
        <taxon>Bacteria</taxon>
        <taxon>Pseudomonadati</taxon>
        <taxon>Pseudomonadota</taxon>
        <taxon>Betaproteobacteria</taxon>
        <taxon>Rhodocyclales</taxon>
        <taxon>Zoogloeaceae</taxon>
        <taxon>Pseudothauera</taxon>
    </lineage>
</organism>
<dbReference type="Proteomes" id="UP000308430">
    <property type="component" value="Unassembled WGS sequence"/>
</dbReference>
<comment type="caution">
    <text evidence="1">The sequence shown here is derived from an EMBL/GenBank/DDBJ whole genome shotgun (WGS) entry which is preliminary data.</text>
</comment>
<sequence>MRVERGVGLAQFGFEQADGVTVRAGAARVGQGLVEHFDLLPGIDECRTRLLGAVDRGVEAVDGDFLARKLVDFGHQRGELLGGVPALLGEFGQVLGERRYIGLAEGFGADGELYFLGVY</sequence>
<keyword evidence="2" id="KW-1185">Reference proteome</keyword>
<gene>
    <name evidence="1" type="ORF">E6C76_20110</name>
</gene>
<protein>
    <submittedName>
        <fullName evidence="1">Uncharacterized protein</fullName>
    </submittedName>
</protein>
<proteinExistence type="predicted"/>
<dbReference type="EMBL" id="SSOC01000009">
    <property type="protein sequence ID" value="THF61390.1"/>
    <property type="molecule type" value="Genomic_DNA"/>
</dbReference>
<evidence type="ECO:0000313" key="2">
    <source>
        <dbReference type="Proteomes" id="UP000308430"/>
    </source>
</evidence>
<name>A0A4S4ANZ7_9RHOO</name>
<evidence type="ECO:0000313" key="1">
    <source>
        <dbReference type="EMBL" id="THF61390.1"/>
    </source>
</evidence>
<dbReference type="AlphaFoldDB" id="A0A4S4ANZ7"/>
<accession>A0A4S4ANZ7</accession>
<reference evidence="1 2" key="1">
    <citation type="submission" date="2019-04" db="EMBL/GenBank/DDBJ databases">
        <title>Azoarcus nasutitermitis sp. nov. isolated from termite nest.</title>
        <authorList>
            <person name="Lin S.-Y."/>
            <person name="Hameed A."/>
            <person name="Hsu Y.-H."/>
            <person name="Young C.-C."/>
        </authorList>
    </citation>
    <scope>NUCLEOTIDE SEQUENCE [LARGE SCALE GENOMIC DNA]</scope>
    <source>
        <strain evidence="1 2">CC-YHH838</strain>
    </source>
</reference>